<dbReference type="GO" id="GO:0006623">
    <property type="term" value="P:protein targeting to vacuole"/>
    <property type="evidence" value="ECO:0007669"/>
    <property type="project" value="TreeGrafter"/>
</dbReference>
<evidence type="ECO:0000313" key="9">
    <source>
        <dbReference type="Proteomes" id="UP000023152"/>
    </source>
</evidence>
<dbReference type="OrthoDB" id="10264595at2759"/>
<evidence type="ECO:0000313" key="8">
    <source>
        <dbReference type="EMBL" id="ETO20737.1"/>
    </source>
</evidence>
<comment type="similarity">
    <text evidence="2">Belongs to the adaptor complexes large subunit family.</text>
</comment>
<dbReference type="SUPFAM" id="SSF48371">
    <property type="entry name" value="ARM repeat"/>
    <property type="match status" value="1"/>
</dbReference>
<organism evidence="8 9">
    <name type="scientific">Reticulomyxa filosa</name>
    <dbReference type="NCBI Taxonomy" id="46433"/>
    <lineage>
        <taxon>Eukaryota</taxon>
        <taxon>Sar</taxon>
        <taxon>Rhizaria</taxon>
        <taxon>Retaria</taxon>
        <taxon>Foraminifera</taxon>
        <taxon>Monothalamids</taxon>
        <taxon>Reticulomyxidae</taxon>
        <taxon>Reticulomyxa</taxon>
    </lineage>
</organism>
<keyword evidence="4" id="KW-0677">Repeat</keyword>
<evidence type="ECO:0000259" key="7">
    <source>
        <dbReference type="Pfam" id="PF01602"/>
    </source>
</evidence>
<keyword evidence="9" id="KW-1185">Reference proteome</keyword>
<dbReference type="OMA" id="INTATNC"/>
<proteinExistence type="inferred from homology"/>
<keyword evidence="6" id="KW-0472">Membrane</keyword>
<keyword evidence="3" id="KW-0813">Transport</keyword>
<dbReference type="InterPro" id="IPR002553">
    <property type="entry name" value="Clathrin/coatomer_adapt-like_N"/>
</dbReference>
<dbReference type="InterPro" id="IPR011989">
    <property type="entry name" value="ARM-like"/>
</dbReference>
<dbReference type="PANTHER" id="PTHR22781:SF12">
    <property type="entry name" value="AP-3 COMPLEX SUBUNIT DELTA-1"/>
    <property type="match status" value="1"/>
</dbReference>
<dbReference type="GO" id="GO:0006896">
    <property type="term" value="P:Golgi to vacuole transport"/>
    <property type="evidence" value="ECO:0007669"/>
    <property type="project" value="TreeGrafter"/>
</dbReference>
<evidence type="ECO:0000256" key="4">
    <source>
        <dbReference type="ARBA" id="ARBA00022737"/>
    </source>
</evidence>
<dbReference type="Gene3D" id="1.25.10.10">
    <property type="entry name" value="Leucine-rich Repeat Variant"/>
    <property type="match status" value="1"/>
</dbReference>
<feature type="non-terminal residue" evidence="8">
    <location>
        <position position="1"/>
    </location>
</feature>
<evidence type="ECO:0000256" key="3">
    <source>
        <dbReference type="ARBA" id="ARBA00022448"/>
    </source>
</evidence>
<dbReference type="PANTHER" id="PTHR22781">
    <property type="entry name" value="DELTA ADAPTIN-RELATED"/>
    <property type="match status" value="1"/>
</dbReference>
<dbReference type="InterPro" id="IPR017105">
    <property type="entry name" value="AP3_complex_dsu"/>
</dbReference>
<comment type="caution">
    <text evidence="8">The sequence shown here is derived from an EMBL/GenBank/DDBJ whole genome shotgun (WGS) entry which is preliminary data.</text>
</comment>
<feature type="domain" description="Clathrin/coatomer adaptor adaptin-like N-terminal" evidence="7">
    <location>
        <begin position="33"/>
        <end position="192"/>
    </location>
</feature>
<evidence type="ECO:0000256" key="2">
    <source>
        <dbReference type="ARBA" id="ARBA00006613"/>
    </source>
</evidence>
<sequence>FFFFFFLGGGKKKKKAFGQSTAGNDARLLEGLPYEAGCALNCLSNISTPYLSETLLEDVYGMMNSSKPYIRKKAVLVLYSIFRKFPRALRLSFDRLKDKLKDEDPGVQNAAVNVVCELARKNPSNYLALLPQLFDLLSHSSNNWMLIKLVKLLGSLIPAEPRLSKKLQEPLTHIITNTPAKSLLYECINTATNC</sequence>
<evidence type="ECO:0000256" key="1">
    <source>
        <dbReference type="ARBA" id="ARBA00004308"/>
    </source>
</evidence>
<evidence type="ECO:0000256" key="6">
    <source>
        <dbReference type="ARBA" id="ARBA00023136"/>
    </source>
</evidence>
<keyword evidence="5" id="KW-0653">Protein transport</keyword>
<name>X6N5Z9_RETFI</name>
<accession>X6N5Z9</accession>
<dbReference type="EMBL" id="ASPP01012304">
    <property type="protein sequence ID" value="ETO20737.1"/>
    <property type="molecule type" value="Genomic_DNA"/>
</dbReference>
<reference evidence="8 9" key="1">
    <citation type="journal article" date="2013" name="Curr. Biol.">
        <title>The Genome of the Foraminiferan Reticulomyxa filosa.</title>
        <authorList>
            <person name="Glockner G."/>
            <person name="Hulsmann N."/>
            <person name="Schleicher M."/>
            <person name="Noegel A.A."/>
            <person name="Eichinger L."/>
            <person name="Gallinger C."/>
            <person name="Pawlowski J."/>
            <person name="Sierra R."/>
            <person name="Euteneuer U."/>
            <person name="Pillet L."/>
            <person name="Moustafa A."/>
            <person name="Platzer M."/>
            <person name="Groth M."/>
            <person name="Szafranski K."/>
            <person name="Schliwa M."/>
        </authorList>
    </citation>
    <scope>NUCLEOTIDE SEQUENCE [LARGE SCALE GENOMIC DNA]</scope>
</reference>
<dbReference type="Pfam" id="PF01602">
    <property type="entry name" value="Adaptin_N"/>
    <property type="match status" value="1"/>
</dbReference>
<gene>
    <name evidence="8" type="ORF">RFI_16480</name>
</gene>
<evidence type="ECO:0000256" key="5">
    <source>
        <dbReference type="ARBA" id="ARBA00022927"/>
    </source>
</evidence>
<dbReference type="Proteomes" id="UP000023152">
    <property type="component" value="Unassembled WGS sequence"/>
</dbReference>
<dbReference type="GO" id="GO:0010008">
    <property type="term" value="C:endosome membrane"/>
    <property type="evidence" value="ECO:0007669"/>
    <property type="project" value="TreeGrafter"/>
</dbReference>
<protein>
    <recommendedName>
        <fullName evidence="7">Clathrin/coatomer adaptor adaptin-like N-terminal domain-containing protein</fullName>
    </recommendedName>
</protein>
<dbReference type="AlphaFoldDB" id="X6N5Z9"/>
<comment type="subcellular location">
    <subcellularLocation>
        <location evidence="1">Endomembrane system</location>
    </subcellularLocation>
</comment>
<dbReference type="GO" id="GO:0030123">
    <property type="term" value="C:AP-3 adaptor complex"/>
    <property type="evidence" value="ECO:0007669"/>
    <property type="project" value="InterPro"/>
</dbReference>
<dbReference type="InterPro" id="IPR016024">
    <property type="entry name" value="ARM-type_fold"/>
</dbReference>